<gene>
    <name evidence="5" type="ORF">Heshes_19260</name>
    <name evidence="6" type="ORF">SAMN04489725_1123</name>
</gene>
<evidence type="ECO:0000256" key="3">
    <source>
        <dbReference type="ARBA" id="ARBA00022840"/>
    </source>
</evidence>
<keyword evidence="3" id="KW-0067">ATP-binding</keyword>
<evidence type="ECO:0000313" key="7">
    <source>
        <dbReference type="Proteomes" id="UP000182589"/>
    </source>
</evidence>
<dbReference type="Pfam" id="PF02626">
    <property type="entry name" value="CT_A_B"/>
    <property type="match status" value="1"/>
</dbReference>
<keyword evidence="2" id="KW-0378">Hydrolase</keyword>
<sequence>MGSVGRTHEERPLAEASVAQPGLYTTVQDEGRVGFMRYGVPLGGALDATSAALANALVGNAPDAAVIECTAVGPEIDFPESAVVAVCGGAFALFAADGTPLPTARPIWLCSGSRLRIGAAARGYRAYLAVNGGWQTEKILGSRSTLARYGIGKPLSACDRLVYRPVARNRPDGPWRAVTTDAYVAKWFAGAWAQEQDGDDPVWLRAVAGEQASAFSSAAKETFWSAPFRVDAKSDRMGVRLLGQTIAVPAGEMTSEPVLPGAVQVPSSGEPIVLLRECQTVGGYPKIATVISVDLDRLAQVRPGAQLRFSQISFGDAITLYRRHRRMLRAWLGQIRAHAAALIEA</sequence>
<evidence type="ECO:0000256" key="1">
    <source>
        <dbReference type="ARBA" id="ARBA00022741"/>
    </source>
</evidence>
<dbReference type="AlphaFoldDB" id="A0A1H2VSG4"/>
<accession>A0A1H2VSG4</accession>
<dbReference type="NCBIfam" id="TIGR00724">
    <property type="entry name" value="urea_amlyse_rel"/>
    <property type="match status" value="1"/>
</dbReference>
<dbReference type="InterPro" id="IPR029000">
    <property type="entry name" value="Cyclophilin-like_dom_sf"/>
</dbReference>
<dbReference type="STRING" id="89784.SAMN04489725_1123"/>
<reference evidence="6" key="1">
    <citation type="submission" date="2016-10" db="EMBL/GenBank/DDBJ databases">
        <authorList>
            <person name="de Groot N.N."/>
        </authorList>
    </citation>
    <scope>NUCLEOTIDE SEQUENCE [LARGE SCALE GENOMIC DNA]</scope>
    <source>
        <strain evidence="6">DSM 12489</strain>
    </source>
</reference>
<evidence type="ECO:0000256" key="2">
    <source>
        <dbReference type="ARBA" id="ARBA00022801"/>
    </source>
</evidence>
<evidence type="ECO:0000313" key="5">
    <source>
        <dbReference type="EMBL" id="GLV14242.1"/>
    </source>
</evidence>
<dbReference type="SUPFAM" id="SSF50891">
    <property type="entry name" value="Cyclophilin-like"/>
    <property type="match status" value="1"/>
</dbReference>
<feature type="domain" description="Carboxyltransferase" evidence="4">
    <location>
        <begin position="37"/>
        <end position="327"/>
    </location>
</feature>
<reference evidence="7" key="2">
    <citation type="submission" date="2016-10" db="EMBL/GenBank/DDBJ databases">
        <authorList>
            <person name="Varghese N."/>
        </authorList>
    </citation>
    <scope>NUCLEOTIDE SEQUENCE [LARGE SCALE GENOMIC DNA]</scope>
    <source>
        <strain evidence="7">DSM 12489</strain>
    </source>
</reference>
<dbReference type="EMBL" id="FNOJ01000012">
    <property type="protein sequence ID" value="SDW71228.1"/>
    <property type="molecule type" value="Genomic_DNA"/>
</dbReference>
<keyword evidence="1" id="KW-0547">Nucleotide-binding</keyword>
<dbReference type="GO" id="GO:0005524">
    <property type="term" value="F:ATP binding"/>
    <property type="evidence" value="ECO:0007669"/>
    <property type="project" value="UniProtKB-KW"/>
</dbReference>
<dbReference type="GO" id="GO:0016787">
    <property type="term" value="F:hydrolase activity"/>
    <property type="evidence" value="ECO:0007669"/>
    <property type="project" value="UniProtKB-KW"/>
</dbReference>
<dbReference type="EMBL" id="BSRA01000010">
    <property type="protein sequence ID" value="GLV14242.1"/>
    <property type="molecule type" value="Genomic_DNA"/>
</dbReference>
<keyword evidence="7" id="KW-1185">Reference proteome</keyword>
<organism evidence="6 7">
    <name type="scientific">Alicyclobacillus hesperidum</name>
    <dbReference type="NCBI Taxonomy" id="89784"/>
    <lineage>
        <taxon>Bacteria</taxon>
        <taxon>Bacillati</taxon>
        <taxon>Bacillota</taxon>
        <taxon>Bacilli</taxon>
        <taxon>Bacillales</taxon>
        <taxon>Alicyclobacillaceae</taxon>
        <taxon>Alicyclobacillus</taxon>
    </lineage>
</organism>
<dbReference type="Gene3D" id="2.40.100.10">
    <property type="entry name" value="Cyclophilin-like"/>
    <property type="match status" value="1"/>
</dbReference>
<dbReference type="Proteomes" id="UP001157137">
    <property type="component" value="Unassembled WGS sequence"/>
</dbReference>
<proteinExistence type="predicted"/>
<name>A0A1H2VSG4_9BACL</name>
<dbReference type="PANTHER" id="PTHR43309:SF3">
    <property type="entry name" value="5-OXOPROLINASE SUBUNIT C"/>
    <property type="match status" value="1"/>
</dbReference>
<dbReference type="SMART" id="SM00797">
    <property type="entry name" value="AHS2"/>
    <property type="match status" value="1"/>
</dbReference>
<reference evidence="5" key="3">
    <citation type="submission" date="2023-02" db="EMBL/GenBank/DDBJ databases">
        <title>Proposal of a novel subspecies: Alicyclobacillus hesperidum subspecies aegle.</title>
        <authorList>
            <person name="Goto K."/>
            <person name="Fujii T."/>
            <person name="Yasui K."/>
            <person name="Mochida K."/>
            <person name="Kato-Tanaka Y."/>
            <person name="Morohoshi S."/>
            <person name="An S.Y."/>
            <person name="Kasai H."/>
            <person name="Yokota A."/>
        </authorList>
    </citation>
    <scope>NUCLEOTIDE SEQUENCE</scope>
    <source>
        <strain evidence="5">DSM 12766</strain>
    </source>
</reference>
<dbReference type="InterPro" id="IPR052708">
    <property type="entry name" value="PxpC"/>
</dbReference>
<evidence type="ECO:0000259" key="4">
    <source>
        <dbReference type="SMART" id="SM00797"/>
    </source>
</evidence>
<evidence type="ECO:0000313" key="6">
    <source>
        <dbReference type="EMBL" id="SDW71228.1"/>
    </source>
</evidence>
<dbReference type="InterPro" id="IPR003778">
    <property type="entry name" value="CT_A_B"/>
</dbReference>
<dbReference type="Proteomes" id="UP000182589">
    <property type="component" value="Unassembled WGS sequence"/>
</dbReference>
<dbReference type="RefSeq" id="WP_074693327.1">
    <property type="nucleotide sequence ID" value="NZ_BSRA01000010.1"/>
</dbReference>
<dbReference type="PANTHER" id="PTHR43309">
    <property type="entry name" value="5-OXOPROLINASE SUBUNIT C"/>
    <property type="match status" value="1"/>
</dbReference>
<protein>
    <submittedName>
        <fullName evidence="6">Antagonist of KipI</fullName>
    </submittedName>
</protein>